<protein>
    <submittedName>
        <fullName evidence="2">Uncharacterized protein</fullName>
    </submittedName>
</protein>
<evidence type="ECO:0000313" key="3">
    <source>
        <dbReference type="Proteomes" id="UP000823749"/>
    </source>
</evidence>
<dbReference type="EMBL" id="JACTNZ010000001">
    <property type="protein sequence ID" value="KAG5565059.1"/>
    <property type="molecule type" value="Genomic_DNA"/>
</dbReference>
<proteinExistence type="predicted"/>
<name>A0AAV6LLZ3_9ERIC</name>
<keyword evidence="3" id="KW-1185">Reference proteome</keyword>
<reference evidence="2" key="1">
    <citation type="submission" date="2020-08" db="EMBL/GenBank/DDBJ databases">
        <title>Plant Genome Project.</title>
        <authorList>
            <person name="Zhang R.-G."/>
        </authorList>
    </citation>
    <scope>NUCLEOTIDE SEQUENCE</scope>
    <source>
        <strain evidence="2">WSP0</strain>
        <tissue evidence="2">Leaf</tissue>
    </source>
</reference>
<dbReference type="Proteomes" id="UP000823749">
    <property type="component" value="Chromosome 1"/>
</dbReference>
<sequence length="50" mass="5416">MSHTLLGSFWTPTCRLVCAAGAGGVEACLSCCESGLLFIYFRDSCKLYSF</sequence>
<evidence type="ECO:0000313" key="2">
    <source>
        <dbReference type="EMBL" id="KAG5565059.1"/>
    </source>
</evidence>
<dbReference type="AlphaFoldDB" id="A0AAV6LLZ3"/>
<feature type="chain" id="PRO_5043417205" evidence="1">
    <location>
        <begin position="28"/>
        <end position="50"/>
    </location>
</feature>
<keyword evidence="1" id="KW-0732">Signal</keyword>
<accession>A0AAV6LLZ3</accession>
<feature type="signal peptide" evidence="1">
    <location>
        <begin position="1"/>
        <end position="27"/>
    </location>
</feature>
<evidence type="ECO:0000256" key="1">
    <source>
        <dbReference type="SAM" id="SignalP"/>
    </source>
</evidence>
<organism evidence="2 3">
    <name type="scientific">Rhododendron griersonianum</name>
    <dbReference type="NCBI Taxonomy" id="479676"/>
    <lineage>
        <taxon>Eukaryota</taxon>
        <taxon>Viridiplantae</taxon>
        <taxon>Streptophyta</taxon>
        <taxon>Embryophyta</taxon>
        <taxon>Tracheophyta</taxon>
        <taxon>Spermatophyta</taxon>
        <taxon>Magnoliopsida</taxon>
        <taxon>eudicotyledons</taxon>
        <taxon>Gunneridae</taxon>
        <taxon>Pentapetalae</taxon>
        <taxon>asterids</taxon>
        <taxon>Ericales</taxon>
        <taxon>Ericaceae</taxon>
        <taxon>Ericoideae</taxon>
        <taxon>Rhodoreae</taxon>
        <taxon>Rhododendron</taxon>
    </lineage>
</organism>
<gene>
    <name evidence="2" type="ORF">RHGRI_001071</name>
</gene>
<comment type="caution">
    <text evidence="2">The sequence shown here is derived from an EMBL/GenBank/DDBJ whole genome shotgun (WGS) entry which is preliminary data.</text>
</comment>